<gene>
    <name evidence="2" type="ORF">BT96DRAFT_627015</name>
</gene>
<evidence type="ECO:0000313" key="3">
    <source>
        <dbReference type="Proteomes" id="UP000799118"/>
    </source>
</evidence>
<accession>A0A6A4IIT7</accession>
<dbReference type="EMBL" id="ML769389">
    <property type="protein sequence ID" value="KAE9408917.1"/>
    <property type="molecule type" value="Genomic_DNA"/>
</dbReference>
<dbReference type="Proteomes" id="UP000799118">
    <property type="component" value="Unassembled WGS sequence"/>
</dbReference>
<dbReference type="OrthoDB" id="3059771at2759"/>
<feature type="region of interest" description="Disordered" evidence="1">
    <location>
        <begin position="250"/>
        <end position="270"/>
    </location>
</feature>
<feature type="compositionally biased region" description="Basic residues" evidence="1">
    <location>
        <begin position="60"/>
        <end position="72"/>
    </location>
</feature>
<protein>
    <submittedName>
        <fullName evidence="2">Uncharacterized protein</fullName>
    </submittedName>
</protein>
<dbReference type="AlphaFoldDB" id="A0A6A4IIT7"/>
<feature type="compositionally biased region" description="Low complexity" evidence="1">
    <location>
        <begin position="47"/>
        <end position="59"/>
    </location>
</feature>
<organism evidence="2 3">
    <name type="scientific">Gymnopus androsaceus JB14</name>
    <dbReference type="NCBI Taxonomy" id="1447944"/>
    <lineage>
        <taxon>Eukaryota</taxon>
        <taxon>Fungi</taxon>
        <taxon>Dikarya</taxon>
        <taxon>Basidiomycota</taxon>
        <taxon>Agaricomycotina</taxon>
        <taxon>Agaricomycetes</taxon>
        <taxon>Agaricomycetidae</taxon>
        <taxon>Agaricales</taxon>
        <taxon>Marasmiineae</taxon>
        <taxon>Omphalotaceae</taxon>
        <taxon>Gymnopus</taxon>
    </lineage>
</organism>
<name>A0A6A4IIT7_9AGAR</name>
<keyword evidence="3" id="KW-1185">Reference proteome</keyword>
<reference evidence="2" key="1">
    <citation type="journal article" date="2019" name="Environ. Microbiol.">
        <title>Fungal ecological strategies reflected in gene transcription - a case study of two litter decomposers.</title>
        <authorList>
            <person name="Barbi F."/>
            <person name="Kohler A."/>
            <person name="Barry K."/>
            <person name="Baskaran P."/>
            <person name="Daum C."/>
            <person name="Fauchery L."/>
            <person name="Ihrmark K."/>
            <person name="Kuo A."/>
            <person name="LaButti K."/>
            <person name="Lipzen A."/>
            <person name="Morin E."/>
            <person name="Grigoriev I.V."/>
            <person name="Henrissat B."/>
            <person name="Lindahl B."/>
            <person name="Martin F."/>
        </authorList>
    </citation>
    <scope>NUCLEOTIDE SEQUENCE</scope>
    <source>
        <strain evidence="2">JB14</strain>
    </source>
</reference>
<proteinExistence type="predicted"/>
<feature type="region of interest" description="Disordered" evidence="1">
    <location>
        <begin position="23"/>
        <end position="190"/>
    </location>
</feature>
<evidence type="ECO:0000313" key="2">
    <source>
        <dbReference type="EMBL" id="KAE9408917.1"/>
    </source>
</evidence>
<sequence length="329" mass="35924">MSSTCPPSQPCSAQLQTKYTLLSNSRTSNTSPVLISDESVGPKRTRTTSTSSVDTIRISPGKKKSSSSKKRARASEPSSNGECDQTFLQDIRRTRQRKLSTDTVRATVPSAVAFPALSDSHERASSPGSPRNETGGVRAKKKDAERKVTPPKLNPGHAAPSVAITPVSRADDSVLEVSSPTSNRHAPPPPIANAIRTRVLSMKNPPSPSLPTSPAHRTIMHSAYRTYGFDPLPAYLQDWQPPCTPYVLSDDEDSYDGAAPSSDSSWKDEWDNTHPGMSDLDLSISFHKKQPFFDVWDLPDECVFPVFFLVKPCTDFTVASTSQCQLDYI</sequence>
<evidence type="ECO:0000256" key="1">
    <source>
        <dbReference type="SAM" id="MobiDB-lite"/>
    </source>
</evidence>